<reference evidence="2" key="1">
    <citation type="journal article" date="2020" name="Stud. Mycol.">
        <title>101 Dothideomycetes genomes: a test case for predicting lifestyles and emergence of pathogens.</title>
        <authorList>
            <person name="Haridas S."/>
            <person name="Albert R."/>
            <person name="Binder M."/>
            <person name="Bloem J."/>
            <person name="Labutti K."/>
            <person name="Salamov A."/>
            <person name="Andreopoulos B."/>
            <person name="Baker S."/>
            <person name="Barry K."/>
            <person name="Bills G."/>
            <person name="Bluhm B."/>
            <person name="Cannon C."/>
            <person name="Castanera R."/>
            <person name="Culley D."/>
            <person name="Daum C."/>
            <person name="Ezra D."/>
            <person name="Gonzalez J."/>
            <person name="Henrissat B."/>
            <person name="Kuo A."/>
            <person name="Liang C."/>
            <person name="Lipzen A."/>
            <person name="Lutzoni F."/>
            <person name="Magnuson J."/>
            <person name="Mondo S."/>
            <person name="Nolan M."/>
            <person name="Ohm R."/>
            <person name="Pangilinan J."/>
            <person name="Park H.-J."/>
            <person name="Ramirez L."/>
            <person name="Alfaro M."/>
            <person name="Sun H."/>
            <person name="Tritt A."/>
            <person name="Yoshinaga Y."/>
            <person name="Zwiers L.-H."/>
            <person name="Turgeon B."/>
            <person name="Goodwin S."/>
            <person name="Spatafora J."/>
            <person name="Crous P."/>
            <person name="Grigoriev I."/>
        </authorList>
    </citation>
    <scope>NUCLEOTIDE SEQUENCE</scope>
    <source>
        <strain evidence="2">CBS 175.79</strain>
    </source>
</reference>
<dbReference type="GeneID" id="54285767"/>
<evidence type="ECO:0000313" key="3">
    <source>
        <dbReference type="Proteomes" id="UP000799778"/>
    </source>
</evidence>
<keyword evidence="3" id="KW-1185">Reference proteome</keyword>
<protein>
    <submittedName>
        <fullName evidence="2">Amidohydrolase 2</fullName>
    </submittedName>
</protein>
<dbReference type="Proteomes" id="UP000799778">
    <property type="component" value="Unassembled WGS sequence"/>
</dbReference>
<evidence type="ECO:0000259" key="1">
    <source>
        <dbReference type="Pfam" id="PF04909"/>
    </source>
</evidence>
<dbReference type="RefSeq" id="XP_033383328.1">
    <property type="nucleotide sequence ID" value="XM_033528370.1"/>
</dbReference>
<dbReference type="Pfam" id="PF04909">
    <property type="entry name" value="Amidohydro_2"/>
    <property type="match status" value="1"/>
</dbReference>
<gene>
    <name evidence="2" type="ORF">BU24DRAFT_423911</name>
</gene>
<dbReference type="InterPro" id="IPR006680">
    <property type="entry name" value="Amidohydro-rel"/>
</dbReference>
<name>A0A6A5XQ14_9PLEO</name>
<keyword evidence="2" id="KW-0378">Hydrolase</keyword>
<dbReference type="GO" id="GO:0016787">
    <property type="term" value="F:hydrolase activity"/>
    <property type="evidence" value="ECO:0007669"/>
    <property type="project" value="UniProtKB-KW"/>
</dbReference>
<dbReference type="Gene3D" id="3.20.20.140">
    <property type="entry name" value="Metal-dependent hydrolases"/>
    <property type="match status" value="1"/>
</dbReference>
<dbReference type="SUPFAM" id="SSF51556">
    <property type="entry name" value="Metallo-dependent hydrolases"/>
    <property type="match status" value="1"/>
</dbReference>
<dbReference type="EMBL" id="ML978070">
    <property type="protein sequence ID" value="KAF2014989.1"/>
    <property type="molecule type" value="Genomic_DNA"/>
</dbReference>
<sequence>MAIYSKKPVPKGAWDTHHHIFEPEKFPFAPGRHFTPSVATLEDLNAFEKSIGVDHVCIAHGLSYGPDCTSLLYYLKQFNDEARGICVIDENSVTDETLDLYHAAGIRSVRLDFFKHQAMNDLEKQVALIEATAARLAKWGPNGWSVQAQQPHVEYWPRLRAVAKTLPVPLVIDHIGLLKGESMADGSPDVTKASDFAELLGALADGNLWMKISAPYRNSYQDFEYLDLKSMVTKMVEANPKRVVWGSDWPHTQRHQDRVGKDPSAKEPFLKIDSAKWIESLSTWLSDEEWQALWVDNPRKLYDY</sequence>
<dbReference type="PANTHER" id="PTHR35563:SF2">
    <property type="entry name" value="BARREL METAL-DEPENDENT HYDROLASE, PUTATIVE (AFU_ORTHOLOGUE AFUA_1G16240)-RELATED"/>
    <property type="match status" value="1"/>
</dbReference>
<dbReference type="AlphaFoldDB" id="A0A6A5XQ14"/>
<dbReference type="OrthoDB" id="2135488at2759"/>
<dbReference type="InterPro" id="IPR052358">
    <property type="entry name" value="Aro_Compnd_Degr_Hydrolases"/>
</dbReference>
<feature type="domain" description="Amidohydrolase-related" evidence="1">
    <location>
        <begin position="14"/>
        <end position="303"/>
    </location>
</feature>
<proteinExistence type="predicted"/>
<dbReference type="InterPro" id="IPR032466">
    <property type="entry name" value="Metal_Hydrolase"/>
</dbReference>
<accession>A0A6A5XQ14</accession>
<evidence type="ECO:0000313" key="2">
    <source>
        <dbReference type="EMBL" id="KAF2014989.1"/>
    </source>
</evidence>
<organism evidence="2 3">
    <name type="scientific">Aaosphaeria arxii CBS 175.79</name>
    <dbReference type="NCBI Taxonomy" id="1450172"/>
    <lineage>
        <taxon>Eukaryota</taxon>
        <taxon>Fungi</taxon>
        <taxon>Dikarya</taxon>
        <taxon>Ascomycota</taxon>
        <taxon>Pezizomycotina</taxon>
        <taxon>Dothideomycetes</taxon>
        <taxon>Pleosporomycetidae</taxon>
        <taxon>Pleosporales</taxon>
        <taxon>Pleosporales incertae sedis</taxon>
        <taxon>Aaosphaeria</taxon>
    </lineage>
</organism>
<dbReference type="PANTHER" id="PTHR35563">
    <property type="entry name" value="BARREL METAL-DEPENDENT HYDROLASE, PUTATIVE (AFU_ORTHOLOGUE AFUA_1G16240)-RELATED"/>
    <property type="match status" value="1"/>
</dbReference>